<organism evidence="3 4">
    <name type="scientific">Dorcoceras hygrometricum</name>
    <dbReference type="NCBI Taxonomy" id="472368"/>
    <lineage>
        <taxon>Eukaryota</taxon>
        <taxon>Viridiplantae</taxon>
        <taxon>Streptophyta</taxon>
        <taxon>Embryophyta</taxon>
        <taxon>Tracheophyta</taxon>
        <taxon>Spermatophyta</taxon>
        <taxon>Magnoliopsida</taxon>
        <taxon>eudicotyledons</taxon>
        <taxon>Gunneridae</taxon>
        <taxon>Pentapetalae</taxon>
        <taxon>asterids</taxon>
        <taxon>lamiids</taxon>
        <taxon>Lamiales</taxon>
        <taxon>Gesneriaceae</taxon>
        <taxon>Didymocarpoideae</taxon>
        <taxon>Trichosporeae</taxon>
        <taxon>Loxocarpinae</taxon>
        <taxon>Dorcoceras</taxon>
    </lineage>
</organism>
<evidence type="ECO:0000313" key="3">
    <source>
        <dbReference type="EMBL" id="KZV37701.1"/>
    </source>
</evidence>
<keyword evidence="1" id="KW-0175">Coiled coil</keyword>
<keyword evidence="4" id="KW-1185">Reference proteome</keyword>
<dbReference type="EMBL" id="KV002513">
    <property type="protein sequence ID" value="KZV37701.1"/>
    <property type="molecule type" value="Genomic_DNA"/>
</dbReference>
<reference evidence="3 4" key="1">
    <citation type="journal article" date="2015" name="Proc. Natl. Acad. Sci. U.S.A.">
        <title>The resurrection genome of Boea hygrometrica: A blueprint for survival of dehydration.</title>
        <authorList>
            <person name="Xiao L."/>
            <person name="Yang G."/>
            <person name="Zhang L."/>
            <person name="Yang X."/>
            <person name="Zhao S."/>
            <person name="Ji Z."/>
            <person name="Zhou Q."/>
            <person name="Hu M."/>
            <person name="Wang Y."/>
            <person name="Chen M."/>
            <person name="Xu Y."/>
            <person name="Jin H."/>
            <person name="Xiao X."/>
            <person name="Hu G."/>
            <person name="Bao F."/>
            <person name="Hu Y."/>
            <person name="Wan P."/>
            <person name="Li L."/>
            <person name="Deng X."/>
            <person name="Kuang T."/>
            <person name="Xiang C."/>
            <person name="Zhu J.K."/>
            <person name="Oliver M.J."/>
            <person name="He Y."/>
        </authorList>
    </citation>
    <scope>NUCLEOTIDE SEQUENCE [LARGE SCALE GENOMIC DNA]</scope>
    <source>
        <strain evidence="4">cv. XS01</strain>
    </source>
</reference>
<sequence length="301" mass="33506">METSKVKSGVRNQAEAKLNQLEQELRGLLEEYRTRRSISRKLQCNQSRAFALMSNVEQEADNSKRNSEESNVVLKNQQMVRVQQMKKTAGALSIDDVISSDITISRKLLLTSRYRGKSSRKHLKPTTGQPAASILLPPAGKPDASNSTSSRELLSSRKHLKPTTGQPAASISSPAQPVASAMNPVASKLQRYESSRRHFSTNDWTTSCNRKMMYQSQATVDPVVSFSAIAYQVNMVSRHKKSRSSESWQPGAKYPVDKETAVARSVVTKNRQQLSEQLLNNMLENIQPFNAINAQDGRING</sequence>
<dbReference type="AlphaFoldDB" id="A0A2Z7BT15"/>
<dbReference type="Proteomes" id="UP000250235">
    <property type="component" value="Unassembled WGS sequence"/>
</dbReference>
<evidence type="ECO:0000313" key="4">
    <source>
        <dbReference type="Proteomes" id="UP000250235"/>
    </source>
</evidence>
<name>A0A2Z7BT15_9LAMI</name>
<accession>A0A2Z7BT15</accession>
<gene>
    <name evidence="3" type="ORF">F511_28623</name>
</gene>
<feature type="region of interest" description="Disordered" evidence="2">
    <location>
        <begin position="114"/>
        <end position="183"/>
    </location>
</feature>
<protein>
    <submittedName>
        <fullName evidence="3">Uncharacterized protein</fullName>
    </submittedName>
</protein>
<evidence type="ECO:0000256" key="2">
    <source>
        <dbReference type="SAM" id="MobiDB-lite"/>
    </source>
</evidence>
<feature type="coiled-coil region" evidence="1">
    <location>
        <begin position="4"/>
        <end position="38"/>
    </location>
</feature>
<proteinExistence type="predicted"/>
<feature type="compositionally biased region" description="Basic residues" evidence="2">
    <location>
        <begin position="114"/>
        <end position="124"/>
    </location>
</feature>
<evidence type="ECO:0000256" key="1">
    <source>
        <dbReference type="SAM" id="Coils"/>
    </source>
</evidence>
<feature type="compositionally biased region" description="Polar residues" evidence="2">
    <location>
        <begin position="163"/>
        <end position="175"/>
    </location>
</feature>